<dbReference type="RefSeq" id="WP_315997903.1">
    <property type="nucleotide sequence ID" value="NZ_JAWDJT010000004.1"/>
</dbReference>
<comment type="caution">
    <text evidence="1">The sequence shown here is derived from an EMBL/GenBank/DDBJ whole genome shotgun (WGS) entry which is preliminary data.</text>
</comment>
<dbReference type="EMBL" id="JAWDJT010000004">
    <property type="protein sequence ID" value="MDU0370420.1"/>
    <property type="molecule type" value="Genomic_DNA"/>
</dbReference>
<organism evidence="1 2">
    <name type="scientific">Hymenobacter endophyticus</name>
    <dbReference type="NCBI Taxonomy" id="3076335"/>
    <lineage>
        <taxon>Bacteria</taxon>
        <taxon>Pseudomonadati</taxon>
        <taxon>Bacteroidota</taxon>
        <taxon>Cytophagia</taxon>
        <taxon>Cytophagales</taxon>
        <taxon>Hymenobacteraceae</taxon>
        <taxon>Hymenobacter</taxon>
    </lineage>
</organism>
<protein>
    <submittedName>
        <fullName evidence="1">Uncharacterized protein</fullName>
    </submittedName>
</protein>
<sequence length="73" mass="8510">MNQLRKRTLLVHHEELQQLKVAYRRGEIKLDVSPLRLEPGLFSSEEEYEQVVNSVVARIKSGEIQPSEEDHEP</sequence>
<keyword evidence="2" id="KW-1185">Reference proteome</keyword>
<evidence type="ECO:0000313" key="1">
    <source>
        <dbReference type="EMBL" id="MDU0370420.1"/>
    </source>
</evidence>
<proteinExistence type="predicted"/>
<evidence type="ECO:0000313" key="2">
    <source>
        <dbReference type="Proteomes" id="UP001250698"/>
    </source>
</evidence>
<name>A0ABU3TGC1_9BACT</name>
<gene>
    <name evidence="1" type="ORF">ROI90_08460</name>
</gene>
<dbReference type="Proteomes" id="UP001250698">
    <property type="component" value="Unassembled WGS sequence"/>
</dbReference>
<reference evidence="1 2" key="1">
    <citation type="submission" date="2023-10" db="EMBL/GenBank/DDBJ databases">
        <title>Hymenobacter endophyticus sp. nov., an isolate from the leaf tissues of wheat.</title>
        <authorList>
            <person name="Dai Y."/>
        </authorList>
    </citation>
    <scope>NUCLEOTIDE SEQUENCE [LARGE SCALE GENOMIC DNA]</scope>
    <source>
        <strain evidence="1 2">ZK17L-C2</strain>
    </source>
</reference>
<accession>A0ABU3TGC1</accession>